<name>A0A370SMA3_PSEJE</name>
<reference evidence="1 2" key="1">
    <citation type="submission" date="2018-07" db="EMBL/GenBank/DDBJ databases">
        <title>Genome sequencing of rice bacterial endophytes.</title>
        <authorList>
            <person name="Venturi V."/>
        </authorList>
    </citation>
    <scope>NUCLEOTIDE SEQUENCE [LARGE SCALE GENOMIC DNA]</scope>
    <source>
        <strain evidence="1 2">E2333</strain>
    </source>
</reference>
<gene>
    <name evidence="1" type="ORF">DEU51_106336</name>
</gene>
<comment type="caution">
    <text evidence="1">The sequence shown here is derived from an EMBL/GenBank/DDBJ whole genome shotgun (WGS) entry which is preliminary data.</text>
</comment>
<organism evidence="1 2">
    <name type="scientific">Pseudomonas jessenii</name>
    <dbReference type="NCBI Taxonomy" id="77298"/>
    <lineage>
        <taxon>Bacteria</taxon>
        <taxon>Pseudomonadati</taxon>
        <taxon>Pseudomonadota</taxon>
        <taxon>Gammaproteobacteria</taxon>
        <taxon>Pseudomonadales</taxon>
        <taxon>Pseudomonadaceae</taxon>
        <taxon>Pseudomonas</taxon>
    </lineage>
</organism>
<evidence type="ECO:0000313" key="2">
    <source>
        <dbReference type="Proteomes" id="UP000255365"/>
    </source>
</evidence>
<dbReference type="AlphaFoldDB" id="A0A370SMA3"/>
<dbReference type="EMBL" id="QRAV01000006">
    <property type="protein sequence ID" value="RDL20879.1"/>
    <property type="molecule type" value="Genomic_DNA"/>
</dbReference>
<sequence length="77" mass="8725">MHTYLLKYLFNGEPRTHTFELKEPQLGDHEAAMHLLELHLGDAENGLIMPTADSTPQEILQQAERVGITHIQVIANH</sequence>
<protein>
    <submittedName>
        <fullName evidence="1">Uncharacterized protein</fullName>
    </submittedName>
</protein>
<dbReference type="Proteomes" id="UP000255365">
    <property type="component" value="Unassembled WGS sequence"/>
</dbReference>
<accession>A0A370SMA3</accession>
<dbReference type="RefSeq" id="WP_115146894.1">
    <property type="nucleotide sequence ID" value="NZ_QRAV01000006.1"/>
</dbReference>
<proteinExistence type="predicted"/>
<evidence type="ECO:0000313" key="1">
    <source>
        <dbReference type="EMBL" id="RDL20879.1"/>
    </source>
</evidence>